<sequence>MSMLCYGGVECGEHGGVFNPLKFEHTHVRQGRTDTENDQRFQSASRRCQHGDRVVSAIRPTVYGRQFIYLAACFTLDSNPEHRTFSQSFRLTETCVCARVNEDRVIVAL</sequence>
<dbReference type="Proteomes" id="UP000325440">
    <property type="component" value="Unassembled WGS sequence"/>
</dbReference>
<dbReference type="AlphaFoldDB" id="A0A5E4MLT1"/>
<evidence type="ECO:0000313" key="1">
    <source>
        <dbReference type="EMBL" id="VVC33192.1"/>
    </source>
</evidence>
<evidence type="ECO:0000313" key="2">
    <source>
        <dbReference type="Proteomes" id="UP000325440"/>
    </source>
</evidence>
<protein>
    <submittedName>
        <fullName evidence="1">Uncharacterized protein</fullName>
    </submittedName>
</protein>
<reference evidence="1 2" key="1">
    <citation type="submission" date="2019-08" db="EMBL/GenBank/DDBJ databases">
        <authorList>
            <person name="Alioto T."/>
            <person name="Alioto T."/>
            <person name="Gomez Garrido J."/>
        </authorList>
    </citation>
    <scope>NUCLEOTIDE SEQUENCE [LARGE SCALE GENOMIC DNA]</scope>
</reference>
<accession>A0A5E4MLT1</accession>
<proteinExistence type="predicted"/>
<gene>
    <name evidence="1" type="ORF">CINCED_3A013938</name>
</gene>
<organism evidence="1 2">
    <name type="scientific">Cinara cedri</name>
    <dbReference type="NCBI Taxonomy" id="506608"/>
    <lineage>
        <taxon>Eukaryota</taxon>
        <taxon>Metazoa</taxon>
        <taxon>Ecdysozoa</taxon>
        <taxon>Arthropoda</taxon>
        <taxon>Hexapoda</taxon>
        <taxon>Insecta</taxon>
        <taxon>Pterygota</taxon>
        <taxon>Neoptera</taxon>
        <taxon>Paraneoptera</taxon>
        <taxon>Hemiptera</taxon>
        <taxon>Sternorrhyncha</taxon>
        <taxon>Aphidomorpha</taxon>
        <taxon>Aphidoidea</taxon>
        <taxon>Aphididae</taxon>
        <taxon>Lachninae</taxon>
        <taxon>Cinara</taxon>
    </lineage>
</organism>
<keyword evidence="2" id="KW-1185">Reference proteome</keyword>
<dbReference type="EMBL" id="CABPRJ010000964">
    <property type="protein sequence ID" value="VVC33192.1"/>
    <property type="molecule type" value="Genomic_DNA"/>
</dbReference>
<name>A0A5E4MLT1_9HEMI</name>